<dbReference type="OrthoDB" id="5470925at2"/>
<reference evidence="7 8" key="1">
    <citation type="submission" date="2018-11" db="EMBL/GenBank/DDBJ databases">
        <title>Genome sequences of Brenneria nigrifluens and Brenneria rubrifaciens.</title>
        <authorList>
            <person name="Poret-Peterson A.T."/>
            <person name="McClean A.E."/>
            <person name="Kluepfel D.A."/>
        </authorList>
    </citation>
    <scope>NUCLEOTIDE SEQUENCE [LARGE SCALE GENOMIC DNA]</scope>
    <source>
        <strain evidence="7 8">6D370</strain>
    </source>
</reference>
<dbReference type="EMBL" id="CP034035">
    <property type="protein sequence ID" value="QCR09307.1"/>
    <property type="molecule type" value="Genomic_DNA"/>
</dbReference>
<evidence type="ECO:0000256" key="1">
    <source>
        <dbReference type="ARBA" id="ARBA00022670"/>
    </source>
</evidence>
<evidence type="ECO:0000313" key="8">
    <source>
        <dbReference type="Proteomes" id="UP000299580"/>
    </source>
</evidence>
<keyword evidence="5" id="KW-0482">Metalloprotease</keyword>
<dbReference type="SUPFAM" id="SSF102712">
    <property type="entry name" value="JAB1/MPN domain"/>
    <property type="match status" value="1"/>
</dbReference>
<protein>
    <recommendedName>
        <fullName evidence="6">JAB domain-containing protein</fullName>
    </recommendedName>
</protein>
<organism evidence="7 8">
    <name type="scientific">Brenneria rubrifaciens</name>
    <dbReference type="NCBI Taxonomy" id="55213"/>
    <lineage>
        <taxon>Bacteria</taxon>
        <taxon>Pseudomonadati</taxon>
        <taxon>Pseudomonadota</taxon>
        <taxon>Gammaproteobacteria</taxon>
        <taxon>Enterobacterales</taxon>
        <taxon>Pectobacteriaceae</taxon>
        <taxon>Brenneria</taxon>
    </lineage>
</organism>
<evidence type="ECO:0000256" key="3">
    <source>
        <dbReference type="ARBA" id="ARBA00022801"/>
    </source>
</evidence>
<dbReference type="GO" id="GO:0006508">
    <property type="term" value="P:proteolysis"/>
    <property type="evidence" value="ECO:0007669"/>
    <property type="project" value="UniProtKB-KW"/>
</dbReference>
<dbReference type="KEGG" id="brb:EH207_12710"/>
<dbReference type="RefSeq" id="WP_137714314.1">
    <property type="nucleotide sequence ID" value="NZ_CP034035.1"/>
</dbReference>
<keyword evidence="2" id="KW-0479">Metal-binding</keyword>
<evidence type="ECO:0000313" key="7">
    <source>
        <dbReference type="EMBL" id="QCR09307.1"/>
    </source>
</evidence>
<dbReference type="GO" id="GO:0046872">
    <property type="term" value="F:metal ion binding"/>
    <property type="evidence" value="ECO:0007669"/>
    <property type="project" value="UniProtKB-KW"/>
</dbReference>
<keyword evidence="8" id="KW-1185">Reference proteome</keyword>
<evidence type="ECO:0000256" key="4">
    <source>
        <dbReference type="ARBA" id="ARBA00022833"/>
    </source>
</evidence>
<gene>
    <name evidence="7" type="ORF">EH207_12710</name>
</gene>
<keyword evidence="1" id="KW-0645">Protease</keyword>
<dbReference type="AlphaFoldDB" id="A0A4P8QQA4"/>
<dbReference type="Gene3D" id="3.40.140.10">
    <property type="entry name" value="Cytidine Deaminase, domain 2"/>
    <property type="match status" value="1"/>
</dbReference>
<dbReference type="GO" id="GO:0008237">
    <property type="term" value="F:metallopeptidase activity"/>
    <property type="evidence" value="ECO:0007669"/>
    <property type="project" value="UniProtKB-KW"/>
</dbReference>
<evidence type="ECO:0000259" key="6">
    <source>
        <dbReference type="Pfam" id="PF14464"/>
    </source>
</evidence>
<sequence length="158" mass="18104">MQFMSSWATEDRRVLLNFSDDVLETFRQYIQSEDFESEAGGILLGTIHGNNMLITATTIPTVWDKRSRYFFERLPFGHDAIALAHWMASQGTVRYLGEWHTHPEDYPNPSGLDRSEWNHLSLKRQDKRPMLAVIVGRKNLYVNLVPGSGPGLVMIPVK</sequence>
<dbReference type="Pfam" id="PF14464">
    <property type="entry name" value="Prok-JAB"/>
    <property type="match status" value="1"/>
</dbReference>
<dbReference type="InterPro" id="IPR028090">
    <property type="entry name" value="JAB_dom_prok"/>
</dbReference>
<feature type="domain" description="JAB" evidence="6">
    <location>
        <begin position="31"/>
        <end position="137"/>
    </location>
</feature>
<proteinExistence type="predicted"/>
<keyword evidence="3" id="KW-0378">Hydrolase</keyword>
<accession>A0A4P8QQA4</accession>
<keyword evidence="4" id="KW-0862">Zinc</keyword>
<dbReference type="Proteomes" id="UP000299580">
    <property type="component" value="Chromosome"/>
</dbReference>
<evidence type="ECO:0000256" key="2">
    <source>
        <dbReference type="ARBA" id="ARBA00022723"/>
    </source>
</evidence>
<evidence type="ECO:0000256" key="5">
    <source>
        <dbReference type="ARBA" id="ARBA00023049"/>
    </source>
</evidence>
<name>A0A4P8QQA4_9GAMM</name>